<reference evidence="7" key="1">
    <citation type="submission" date="2023-10" db="EMBL/GenBank/DDBJ databases">
        <authorList>
            <person name="Chen Y."/>
            <person name="Shah S."/>
            <person name="Dougan E. K."/>
            <person name="Thang M."/>
            <person name="Chan C."/>
        </authorList>
    </citation>
    <scope>NUCLEOTIDE SEQUENCE [LARGE SCALE GENOMIC DNA]</scope>
</reference>
<feature type="transmembrane region" description="Helical" evidence="5">
    <location>
        <begin position="147"/>
        <end position="168"/>
    </location>
</feature>
<feature type="transmembrane region" description="Helical" evidence="5">
    <location>
        <begin position="38"/>
        <end position="63"/>
    </location>
</feature>
<evidence type="ECO:0000256" key="2">
    <source>
        <dbReference type="ARBA" id="ARBA00022692"/>
    </source>
</evidence>
<evidence type="ECO:0000256" key="1">
    <source>
        <dbReference type="ARBA" id="ARBA00004141"/>
    </source>
</evidence>
<keyword evidence="2 5" id="KW-0812">Transmembrane</keyword>
<dbReference type="PANTHER" id="PTHR22950">
    <property type="entry name" value="AMINO ACID TRANSPORTER"/>
    <property type="match status" value="1"/>
</dbReference>
<keyword evidence="8" id="KW-1185">Reference proteome</keyword>
<dbReference type="PANTHER" id="PTHR22950:SF652">
    <property type="entry name" value="TRANSMEMBRANE AMINO ACID TRANSPORTER FAMILY PROTEIN"/>
    <property type="match status" value="1"/>
</dbReference>
<comment type="caution">
    <text evidence="7">The sequence shown here is derived from an EMBL/GenBank/DDBJ whole genome shotgun (WGS) entry which is preliminary data.</text>
</comment>
<feature type="transmembrane region" description="Helical" evidence="5">
    <location>
        <begin position="122"/>
        <end position="140"/>
    </location>
</feature>
<name>A0ABN9QRU4_9DINO</name>
<sequence length="416" mass="43870">MAAREGKMTIQSAAVNLTKNLVGAGIFSLPMALRRGSVLPGVGVMALVGALCGSSFVLIAYMCRALGCKTYREVWCAGFGRNSGWVPDVSILLNGFFACVAYVILIVDFLQKALEGLFGWDVSRSTLVWSNTILFLLPLAHARNLSALKFTSIMGLVIIGLVFAYIVMDFLGGLGANMENLRGDLFRVDMGLFSTVAICTGAFKAHYNAPKFFRELGEDLTAHSQVVIISYGAAFAIYASFALAGLGLFGDKVLGNLLKNYSAEGNVPILLAWLGMAFAIVFTYPLVFSSARDSIIGMSSALQAASKSQPVATHVGITSSMVVLISILACFLEDVSVVTGLLGATIGSCLCWIFPALIYLKVSGGPNKELNAPLLPGGTKNGKLKGDGALKCYSAILVLVGTASMCIGICSVFGLL</sequence>
<organism evidence="7 8">
    <name type="scientific">Prorocentrum cordatum</name>
    <dbReference type="NCBI Taxonomy" id="2364126"/>
    <lineage>
        <taxon>Eukaryota</taxon>
        <taxon>Sar</taxon>
        <taxon>Alveolata</taxon>
        <taxon>Dinophyceae</taxon>
        <taxon>Prorocentrales</taxon>
        <taxon>Prorocentraceae</taxon>
        <taxon>Prorocentrum</taxon>
    </lineage>
</organism>
<evidence type="ECO:0000256" key="4">
    <source>
        <dbReference type="ARBA" id="ARBA00023136"/>
    </source>
</evidence>
<feature type="transmembrane region" description="Helical" evidence="5">
    <location>
        <begin position="269"/>
        <end position="291"/>
    </location>
</feature>
<proteinExistence type="predicted"/>
<feature type="domain" description="Amino acid transporter transmembrane" evidence="6">
    <location>
        <begin position="7"/>
        <end position="370"/>
    </location>
</feature>
<evidence type="ECO:0000313" key="7">
    <source>
        <dbReference type="EMBL" id="CAK0808225.1"/>
    </source>
</evidence>
<feature type="transmembrane region" description="Helical" evidence="5">
    <location>
        <begin position="228"/>
        <end position="249"/>
    </location>
</feature>
<dbReference type="Proteomes" id="UP001189429">
    <property type="component" value="Unassembled WGS sequence"/>
</dbReference>
<gene>
    <name evidence="7" type="ORF">PCOR1329_LOCUS13884</name>
</gene>
<keyword evidence="4 5" id="KW-0472">Membrane</keyword>
<protein>
    <recommendedName>
        <fullName evidence="6">Amino acid transporter transmembrane domain-containing protein</fullName>
    </recommendedName>
</protein>
<comment type="subcellular location">
    <subcellularLocation>
        <location evidence="1">Membrane</location>
        <topology evidence="1">Multi-pass membrane protein</topology>
    </subcellularLocation>
</comment>
<accession>A0ABN9QRU4</accession>
<evidence type="ECO:0000313" key="8">
    <source>
        <dbReference type="Proteomes" id="UP001189429"/>
    </source>
</evidence>
<keyword evidence="3 5" id="KW-1133">Transmembrane helix</keyword>
<evidence type="ECO:0000259" key="6">
    <source>
        <dbReference type="Pfam" id="PF01490"/>
    </source>
</evidence>
<feature type="transmembrane region" description="Helical" evidence="5">
    <location>
        <begin position="91"/>
        <end position="110"/>
    </location>
</feature>
<evidence type="ECO:0000256" key="5">
    <source>
        <dbReference type="SAM" id="Phobius"/>
    </source>
</evidence>
<feature type="transmembrane region" description="Helical" evidence="5">
    <location>
        <begin position="392"/>
        <end position="415"/>
    </location>
</feature>
<evidence type="ECO:0000256" key="3">
    <source>
        <dbReference type="ARBA" id="ARBA00022989"/>
    </source>
</evidence>
<dbReference type="Pfam" id="PF01490">
    <property type="entry name" value="Aa_trans"/>
    <property type="match status" value="1"/>
</dbReference>
<dbReference type="EMBL" id="CAUYUJ010004118">
    <property type="protein sequence ID" value="CAK0808225.1"/>
    <property type="molecule type" value="Genomic_DNA"/>
</dbReference>
<feature type="transmembrane region" description="Helical" evidence="5">
    <location>
        <begin position="311"/>
        <end position="332"/>
    </location>
</feature>
<feature type="transmembrane region" description="Helical" evidence="5">
    <location>
        <begin position="338"/>
        <end position="360"/>
    </location>
</feature>
<dbReference type="InterPro" id="IPR013057">
    <property type="entry name" value="AA_transpt_TM"/>
</dbReference>
<feature type="transmembrane region" description="Helical" evidence="5">
    <location>
        <begin position="188"/>
        <end position="207"/>
    </location>
</feature>